<evidence type="ECO:0000313" key="1">
    <source>
        <dbReference type="EMBL" id="CAJ2639083.1"/>
    </source>
</evidence>
<sequence>MNTTRNIAITIMFLLSFFIFTSDICCLALEGRVLEETTCESDAQCHDLVECRRTGQVGVCNSGKCWCHYPPFQ</sequence>
<organism evidence="1 2">
    <name type="scientific">Trifolium pratense</name>
    <name type="common">Red clover</name>
    <dbReference type="NCBI Taxonomy" id="57577"/>
    <lineage>
        <taxon>Eukaryota</taxon>
        <taxon>Viridiplantae</taxon>
        <taxon>Streptophyta</taxon>
        <taxon>Embryophyta</taxon>
        <taxon>Tracheophyta</taxon>
        <taxon>Spermatophyta</taxon>
        <taxon>Magnoliopsida</taxon>
        <taxon>eudicotyledons</taxon>
        <taxon>Gunneridae</taxon>
        <taxon>Pentapetalae</taxon>
        <taxon>rosids</taxon>
        <taxon>fabids</taxon>
        <taxon>Fabales</taxon>
        <taxon>Fabaceae</taxon>
        <taxon>Papilionoideae</taxon>
        <taxon>50 kb inversion clade</taxon>
        <taxon>NPAAA clade</taxon>
        <taxon>Hologalegina</taxon>
        <taxon>IRL clade</taxon>
        <taxon>Trifolieae</taxon>
        <taxon>Trifolium</taxon>
    </lineage>
</organism>
<dbReference type="Proteomes" id="UP001177021">
    <property type="component" value="Unassembled WGS sequence"/>
</dbReference>
<keyword evidence="2" id="KW-1185">Reference proteome</keyword>
<evidence type="ECO:0000313" key="2">
    <source>
        <dbReference type="Proteomes" id="UP001177021"/>
    </source>
</evidence>
<proteinExistence type="predicted"/>
<name>A0ACB0J5U1_TRIPR</name>
<reference evidence="1" key="1">
    <citation type="submission" date="2023-10" db="EMBL/GenBank/DDBJ databases">
        <authorList>
            <person name="Rodriguez Cubillos JULIANA M."/>
            <person name="De Vega J."/>
        </authorList>
    </citation>
    <scope>NUCLEOTIDE SEQUENCE</scope>
</reference>
<accession>A0ACB0J5U1</accession>
<gene>
    <name evidence="1" type="ORF">MILVUS5_LOCUS9168</name>
</gene>
<dbReference type="EMBL" id="CASHSV030000024">
    <property type="protein sequence ID" value="CAJ2639083.1"/>
    <property type="molecule type" value="Genomic_DNA"/>
</dbReference>
<comment type="caution">
    <text evidence="1">The sequence shown here is derived from an EMBL/GenBank/DDBJ whole genome shotgun (WGS) entry which is preliminary data.</text>
</comment>
<protein>
    <submittedName>
        <fullName evidence="1">Uncharacterized protein</fullName>
    </submittedName>
</protein>